<feature type="signal peptide" evidence="4">
    <location>
        <begin position="1"/>
        <end position="27"/>
    </location>
</feature>
<dbReference type="Proteomes" id="UP000031586">
    <property type="component" value="Unassembled WGS sequence"/>
</dbReference>
<dbReference type="NCBIfam" id="TIGR01730">
    <property type="entry name" value="RND_mfp"/>
    <property type="match status" value="1"/>
</dbReference>
<dbReference type="GO" id="GO:0022857">
    <property type="term" value="F:transmembrane transporter activity"/>
    <property type="evidence" value="ECO:0007669"/>
    <property type="project" value="InterPro"/>
</dbReference>
<dbReference type="Pfam" id="PF25917">
    <property type="entry name" value="BSH_RND"/>
    <property type="match status" value="1"/>
</dbReference>
<feature type="domain" description="Multidrug resistance protein MdtA-like barrel-sandwich hybrid" evidence="6">
    <location>
        <begin position="61"/>
        <end position="203"/>
    </location>
</feature>
<dbReference type="Pfam" id="PF25876">
    <property type="entry name" value="HH_MFP_RND"/>
    <property type="match status" value="1"/>
</dbReference>
<dbReference type="Pfam" id="PF25944">
    <property type="entry name" value="Beta-barrel_RND"/>
    <property type="match status" value="1"/>
</dbReference>
<evidence type="ECO:0000256" key="2">
    <source>
        <dbReference type="ARBA" id="ARBA00009477"/>
    </source>
</evidence>
<accession>A0A0C1Z600</accession>
<feature type="domain" description="YknX-like C-terminal permuted SH3-like" evidence="8">
    <location>
        <begin position="304"/>
        <end position="371"/>
    </location>
</feature>
<dbReference type="PATRIC" id="fig|1229493.5.peg.2074"/>
<dbReference type="Gene3D" id="2.40.420.20">
    <property type="match status" value="1"/>
</dbReference>
<dbReference type="EMBL" id="JPRD01000023">
    <property type="protein sequence ID" value="KIF52380.1"/>
    <property type="molecule type" value="Genomic_DNA"/>
</dbReference>
<dbReference type="AlphaFoldDB" id="A0A0C1Z600"/>
<dbReference type="InterPro" id="IPR006143">
    <property type="entry name" value="RND_pump_MFP"/>
</dbReference>
<evidence type="ECO:0000259" key="5">
    <source>
        <dbReference type="Pfam" id="PF25876"/>
    </source>
</evidence>
<evidence type="ECO:0000259" key="7">
    <source>
        <dbReference type="Pfam" id="PF25944"/>
    </source>
</evidence>
<evidence type="ECO:0000259" key="6">
    <source>
        <dbReference type="Pfam" id="PF25917"/>
    </source>
</evidence>
<proteinExistence type="inferred from homology"/>
<comment type="caution">
    <text evidence="9">The sequence shown here is derived from an EMBL/GenBank/DDBJ whole genome shotgun (WGS) entry which is preliminary data.</text>
</comment>
<dbReference type="GO" id="GO:0005886">
    <property type="term" value="C:plasma membrane"/>
    <property type="evidence" value="ECO:0007669"/>
    <property type="project" value="TreeGrafter"/>
</dbReference>
<dbReference type="RefSeq" id="WP_020194732.1">
    <property type="nucleotide sequence ID" value="NZ_BAOH01000007.1"/>
</dbReference>
<feature type="coiled-coil region" evidence="3">
    <location>
        <begin position="102"/>
        <end position="167"/>
    </location>
</feature>
<feature type="domain" description="Multidrug resistance protein MdtA-like alpha-helical hairpin" evidence="5">
    <location>
        <begin position="102"/>
        <end position="171"/>
    </location>
</feature>
<dbReference type="Gene3D" id="2.40.50.100">
    <property type="match status" value="1"/>
</dbReference>
<evidence type="ECO:0000259" key="8">
    <source>
        <dbReference type="Pfam" id="PF25989"/>
    </source>
</evidence>
<dbReference type="InterPro" id="IPR058625">
    <property type="entry name" value="MdtA-like_BSH"/>
</dbReference>
<evidence type="ECO:0000256" key="3">
    <source>
        <dbReference type="SAM" id="Coils"/>
    </source>
</evidence>
<dbReference type="Gene3D" id="2.40.30.170">
    <property type="match status" value="1"/>
</dbReference>
<name>A0A0C1Z600_9VIBR</name>
<dbReference type="PROSITE" id="PS51257">
    <property type="entry name" value="PROKAR_LIPOPROTEIN"/>
    <property type="match status" value="1"/>
</dbReference>
<keyword evidence="3" id="KW-0175">Coiled coil</keyword>
<evidence type="ECO:0000256" key="1">
    <source>
        <dbReference type="ARBA" id="ARBA00004519"/>
    </source>
</evidence>
<dbReference type="Gene3D" id="1.10.287.470">
    <property type="entry name" value="Helix hairpin bin"/>
    <property type="match status" value="1"/>
</dbReference>
<evidence type="ECO:0000256" key="4">
    <source>
        <dbReference type="SAM" id="SignalP"/>
    </source>
</evidence>
<dbReference type="SUPFAM" id="SSF111369">
    <property type="entry name" value="HlyD-like secretion proteins"/>
    <property type="match status" value="1"/>
</dbReference>
<dbReference type="PANTHER" id="PTHR30158">
    <property type="entry name" value="ACRA/E-RELATED COMPONENT OF DRUG EFFLUX TRANSPORTER"/>
    <property type="match status" value="1"/>
</dbReference>
<comment type="subcellular location">
    <subcellularLocation>
        <location evidence="1">Cell inner membrane</location>
        <topology evidence="1">Lipid-anchor</topology>
    </subcellularLocation>
</comment>
<evidence type="ECO:0000313" key="10">
    <source>
        <dbReference type="Proteomes" id="UP000031586"/>
    </source>
</evidence>
<keyword evidence="4" id="KW-0732">Signal</keyword>
<organism evidence="9 10">
    <name type="scientific">Vibrio owensii CAIM 1854 = LMG 25443</name>
    <dbReference type="NCBI Taxonomy" id="1229493"/>
    <lineage>
        <taxon>Bacteria</taxon>
        <taxon>Pseudomonadati</taxon>
        <taxon>Pseudomonadota</taxon>
        <taxon>Gammaproteobacteria</taxon>
        <taxon>Vibrionales</taxon>
        <taxon>Vibrionaceae</taxon>
        <taxon>Vibrio</taxon>
    </lineage>
</organism>
<dbReference type="InterPro" id="IPR058637">
    <property type="entry name" value="YknX-like_C"/>
</dbReference>
<dbReference type="Pfam" id="PF25989">
    <property type="entry name" value="YknX_C"/>
    <property type="match status" value="1"/>
</dbReference>
<gene>
    <name evidence="9" type="ORF">H735_14655</name>
</gene>
<sequence>MKVQNKAVLLSLLITTTLLYGCNTNEAKTQNKAAPSVETLTLTKTPITPYHTFIGRTEAVNDVDIMPRVGGELTAIHFKDGDMVEKGQLLFEIDSRPYEAALSYAEASLEKARANLLQANRNAQRAQKLIKDKSISEQQFDEAITDKATASAEVEEAKATLVSAKLDLEFSSVRAPFSGRVGFSNFRVGDRISKIQLVPLVSITQIDPIRFGFDVDEKLYRRVRNAIDVARSHDEKLNVDVTLSLSDGKTYPHKGKIYALGNKIDLETGSIQAEAQFDNPTYSLMPGEYGNLTIKLRNKTIDGLLVPSSAIQQDQAGSYVMVVADDHVVSRRNIELGQVYGVNHAVLSGLSENEKVIVNGLQKVRPGSTVNDIERQG</sequence>
<reference evidence="9 10" key="1">
    <citation type="submission" date="2014-07" db="EMBL/GenBank/DDBJ databases">
        <title>Unique and conserved regions in Vibrio harveyi and related species in comparison with the shrimp pathogen Vibrio harveyi CAIM 1792.</title>
        <authorList>
            <person name="Espinoza-Valles I."/>
            <person name="Vora G."/>
            <person name="Leekitcharoenphon P."/>
            <person name="Ussery D."/>
            <person name="Hoj L."/>
            <person name="Gomez-Gil B."/>
        </authorList>
    </citation>
    <scope>NUCLEOTIDE SEQUENCE [LARGE SCALE GENOMIC DNA]</scope>
    <source>
        <strain evidence="10">CAIM 1854 / LMG 25443</strain>
    </source>
</reference>
<feature type="chain" id="PRO_5002144612" evidence="4">
    <location>
        <begin position="28"/>
        <end position="377"/>
    </location>
</feature>
<dbReference type="GO" id="GO:0046677">
    <property type="term" value="P:response to antibiotic"/>
    <property type="evidence" value="ECO:0007669"/>
    <property type="project" value="TreeGrafter"/>
</dbReference>
<evidence type="ECO:0000313" key="9">
    <source>
        <dbReference type="EMBL" id="KIF52380.1"/>
    </source>
</evidence>
<protein>
    <submittedName>
        <fullName evidence="9">Acriflavin resistance protein</fullName>
    </submittedName>
</protein>
<comment type="similarity">
    <text evidence="2">Belongs to the membrane fusion protein (MFP) (TC 8.A.1) family.</text>
</comment>
<feature type="domain" description="Multidrug resistance protein MdtA-like beta-barrel" evidence="7">
    <location>
        <begin position="233"/>
        <end position="296"/>
    </location>
</feature>
<dbReference type="InterPro" id="IPR058626">
    <property type="entry name" value="MdtA-like_b-barrel"/>
</dbReference>
<dbReference type="InterPro" id="IPR058624">
    <property type="entry name" value="MdtA-like_HH"/>
</dbReference>